<dbReference type="InterPro" id="IPR007438">
    <property type="entry name" value="DUF488"/>
</dbReference>
<dbReference type="Pfam" id="PF04343">
    <property type="entry name" value="DUF488"/>
    <property type="match status" value="1"/>
</dbReference>
<name>A0A9Q9J562_9XANT</name>
<dbReference type="AlphaFoldDB" id="A0A9Q9J562"/>
<organism evidence="1 2">
    <name type="scientific">Xanthomonas prunicola</name>
    <dbReference type="NCBI Taxonomy" id="2053930"/>
    <lineage>
        <taxon>Bacteria</taxon>
        <taxon>Pseudomonadati</taxon>
        <taxon>Pseudomonadota</taxon>
        <taxon>Gammaproteobacteria</taxon>
        <taxon>Lysobacterales</taxon>
        <taxon>Lysobacteraceae</taxon>
        <taxon>Xanthomonas</taxon>
    </lineage>
</organism>
<dbReference type="PANTHER" id="PTHR39337">
    <property type="entry name" value="BLR5642 PROTEIN"/>
    <property type="match status" value="1"/>
</dbReference>
<dbReference type="PANTHER" id="PTHR39337:SF1">
    <property type="entry name" value="BLR5642 PROTEIN"/>
    <property type="match status" value="1"/>
</dbReference>
<accession>A0A9Q9J562</accession>
<reference evidence="1" key="1">
    <citation type="submission" date="2022-04" db="EMBL/GenBank/DDBJ databases">
        <title>Xanthomonas prunicola pv. tritici, a pathogen causing a previously unreported foliar disease of wheat.</title>
        <authorList>
            <person name="Clavijo F."/>
            <person name="Curland R.D."/>
            <person name="Dill-Macky R."/>
            <person name="Pereyra S."/>
            <person name="Roman-Reyna V."/>
            <person name="Siri M.I."/>
        </authorList>
    </citation>
    <scope>NUCLEOTIDE SEQUENCE</scope>
    <source>
        <strain evidence="1">CIX249</strain>
    </source>
</reference>
<dbReference type="InterPro" id="IPR014519">
    <property type="entry name" value="UCP024492"/>
</dbReference>
<gene>
    <name evidence="1" type="ORF">M0D43_02080</name>
</gene>
<evidence type="ECO:0000313" key="1">
    <source>
        <dbReference type="EMBL" id="UXA67477.1"/>
    </source>
</evidence>
<proteinExistence type="predicted"/>
<protein>
    <submittedName>
        <fullName evidence="1">DUF488 domain-containing protein</fullName>
    </submittedName>
</protein>
<dbReference type="GeneID" id="75150101"/>
<sequence>MHDSFPLINTEAPAQQAAGYAAEMLWTIGHSTRKWETFIALLRTHGIEALVDVRRFPGSRRYPWFASDTMAQALDAASVRYLWLPELGGRRRARSGSPNGGWRNEAFQGYADHMTNADFAAGMEQVTAMARERRTALMCAEALWWQCHRRLIADLLLHRGWQVLHILGETAAAQHQLNADARPAGRDLIYPPRQVGLFSAE</sequence>
<dbReference type="EMBL" id="CP096142">
    <property type="protein sequence ID" value="UXA67477.1"/>
    <property type="molecule type" value="Genomic_DNA"/>
</dbReference>
<dbReference type="Proteomes" id="UP001058381">
    <property type="component" value="Chromosome"/>
</dbReference>
<dbReference type="PIRSF" id="PIRSF024492">
    <property type="entry name" value="UCP024492"/>
    <property type="match status" value="1"/>
</dbReference>
<evidence type="ECO:0000313" key="2">
    <source>
        <dbReference type="Proteomes" id="UP001058381"/>
    </source>
</evidence>
<dbReference type="RefSeq" id="WP_252164938.1">
    <property type="nucleotide sequence ID" value="NZ_CP094827.1"/>
</dbReference>